<feature type="compositionally biased region" description="Polar residues" evidence="1">
    <location>
        <begin position="43"/>
        <end position="56"/>
    </location>
</feature>
<accession>A0A8H3PJJ1</accession>
<evidence type="ECO:0000313" key="3">
    <source>
        <dbReference type="Proteomes" id="UP000664534"/>
    </source>
</evidence>
<dbReference type="AlphaFoldDB" id="A0A8H3PJJ1"/>
<gene>
    <name evidence="2" type="ORF">IMSHALPRED_002903</name>
</gene>
<feature type="compositionally biased region" description="Low complexity" evidence="1">
    <location>
        <begin position="244"/>
        <end position="259"/>
    </location>
</feature>
<evidence type="ECO:0000256" key="1">
    <source>
        <dbReference type="SAM" id="MobiDB-lite"/>
    </source>
</evidence>
<feature type="compositionally biased region" description="Polar residues" evidence="1">
    <location>
        <begin position="147"/>
        <end position="163"/>
    </location>
</feature>
<sequence>MTNTLSNKSSLDEMAENNLAPPDLSYLPDAETDGHEDWESDSDTSTLGHQESSDQPYFSDADDSEYHESHSNTPVPGDREVSEESYLSGSGDVDYHGNFDSDSNASTPGNHHVIDQYSSLSDAESNPDASTPDHQRMIDQSLLPDATGNSSDLTGSSAPSGSGQVEAMTDNLFFRKDDGSVLAVRISSTLGLELLRGLSQQISPLTHLPALPFALAPSTTTRDDLADDAQGLSLATSTSTAPYSSVPVPSRTTSTSARTSVSATSAALSGMSMANSSTGTINTEAWVDGIFSLADGKPYDRDWIHTYNVKDDVLKGPPSKHKLDLLVRHGAVIVGDKLCVTYHSSGNPVTIEGEVLPGSTSTNLCVRIAPPRAAFDGVLRSIQGPKDLINGMNKEYAAQYDHAVAEKWKEVRLRSSTGQDFGTLFEVRQAYQVWADQKAKWVARNSRAAV</sequence>
<organism evidence="2 3">
    <name type="scientific">Imshaugia aleurites</name>
    <dbReference type="NCBI Taxonomy" id="172621"/>
    <lineage>
        <taxon>Eukaryota</taxon>
        <taxon>Fungi</taxon>
        <taxon>Dikarya</taxon>
        <taxon>Ascomycota</taxon>
        <taxon>Pezizomycotina</taxon>
        <taxon>Lecanoromycetes</taxon>
        <taxon>OSLEUM clade</taxon>
        <taxon>Lecanoromycetidae</taxon>
        <taxon>Lecanorales</taxon>
        <taxon>Lecanorineae</taxon>
        <taxon>Parmeliaceae</taxon>
        <taxon>Imshaugia</taxon>
    </lineage>
</organism>
<dbReference type="EMBL" id="CAJPDT010000157">
    <property type="protein sequence ID" value="CAF9941795.1"/>
    <property type="molecule type" value="Genomic_DNA"/>
</dbReference>
<name>A0A8H3PJJ1_9LECA</name>
<dbReference type="Proteomes" id="UP000664534">
    <property type="component" value="Unassembled WGS sequence"/>
</dbReference>
<feature type="region of interest" description="Disordered" evidence="1">
    <location>
        <begin position="236"/>
        <end position="259"/>
    </location>
</feature>
<feature type="region of interest" description="Disordered" evidence="1">
    <location>
        <begin position="143"/>
        <end position="164"/>
    </location>
</feature>
<feature type="compositionally biased region" description="Polar residues" evidence="1">
    <location>
        <begin position="100"/>
        <end position="109"/>
    </location>
</feature>
<keyword evidence="3" id="KW-1185">Reference proteome</keyword>
<reference evidence="2" key="1">
    <citation type="submission" date="2021-03" db="EMBL/GenBank/DDBJ databases">
        <authorList>
            <person name="Tagirdzhanova G."/>
        </authorList>
    </citation>
    <scope>NUCLEOTIDE SEQUENCE</scope>
</reference>
<dbReference type="OrthoDB" id="10448662at2759"/>
<protein>
    <submittedName>
        <fullName evidence="2">Uncharacterized protein</fullName>
    </submittedName>
</protein>
<evidence type="ECO:0000313" key="2">
    <source>
        <dbReference type="EMBL" id="CAF9941795.1"/>
    </source>
</evidence>
<comment type="caution">
    <text evidence="2">The sequence shown here is derived from an EMBL/GenBank/DDBJ whole genome shotgun (WGS) entry which is preliminary data.</text>
</comment>
<feature type="region of interest" description="Disordered" evidence="1">
    <location>
        <begin position="1"/>
        <end position="113"/>
    </location>
</feature>
<proteinExistence type="predicted"/>